<name>H2XP17_CIOIN</name>
<organism evidence="1 2">
    <name type="scientific">Ciona intestinalis</name>
    <name type="common">Transparent sea squirt</name>
    <name type="synonym">Ascidia intestinalis</name>
    <dbReference type="NCBI Taxonomy" id="7719"/>
    <lineage>
        <taxon>Eukaryota</taxon>
        <taxon>Metazoa</taxon>
        <taxon>Chordata</taxon>
        <taxon>Tunicata</taxon>
        <taxon>Ascidiacea</taxon>
        <taxon>Phlebobranchia</taxon>
        <taxon>Cionidae</taxon>
        <taxon>Ciona</taxon>
    </lineage>
</organism>
<dbReference type="AlphaFoldDB" id="H2XP17"/>
<reference evidence="2" key="1">
    <citation type="journal article" date="2002" name="Science">
        <title>The draft genome of Ciona intestinalis: insights into chordate and vertebrate origins.</title>
        <authorList>
            <person name="Dehal P."/>
            <person name="Satou Y."/>
            <person name="Campbell R.K."/>
            <person name="Chapman J."/>
            <person name="Degnan B."/>
            <person name="De Tomaso A."/>
            <person name="Davidson B."/>
            <person name="Di Gregorio A."/>
            <person name="Gelpke M."/>
            <person name="Goodstein D.M."/>
            <person name="Harafuji N."/>
            <person name="Hastings K.E."/>
            <person name="Ho I."/>
            <person name="Hotta K."/>
            <person name="Huang W."/>
            <person name="Kawashima T."/>
            <person name="Lemaire P."/>
            <person name="Martinez D."/>
            <person name="Meinertzhagen I.A."/>
            <person name="Necula S."/>
            <person name="Nonaka M."/>
            <person name="Putnam N."/>
            <person name="Rash S."/>
            <person name="Saiga H."/>
            <person name="Satake M."/>
            <person name="Terry A."/>
            <person name="Yamada L."/>
            <person name="Wang H.G."/>
            <person name="Awazu S."/>
            <person name="Azumi K."/>
            <person name="Boore J."/>
            <person name="Branno M."/>
            <person name="Chin-Bow S."/>
            <person name="DeSantis R."/>
            <person name="Doyle S."/>
            <person name="Francino P."/>
            <person name="Keys D.N."/>
            <person name="Haga S."/>
            <person name="Hayashi H."/>
            <person name="Hino K."/>
            <person name="Imai K.S."/>
            <person name="Inaba K."/>
            <person name="Kano S."/>
            <person name="Kobayashi K."/>
            <person name="Kobayashi M."/>
            <person name="Lee B.I."/>
            <person name="Makabe K.W."/>
            <person name="Manohar C."/>
            <person name="Matassi G."/>
            <person name="Medina M."/>
            <person name="Mochizuki Y."/>
            <person name="Mount S."/>
            <person name="Morishita T."/>
            <person name="Miura S."/>
            <person name="Nakayama A."/>
            <person name="Nishizaka S."/>
            <person name="Nomoto H."/>
            <person name="Ohta F."/>
            <person name="Oishi K."/>
            <person name="Rigoutsos I."/>
            <person name="Sano M."/>
            <person name="Sasaki A."/>
            <person name="Sasakura Y."/>
            <person name="Shoguchi E."/>
            <person name="Shin-i T."/>
            <person name="Spagnuolo A."/>
            <person name="Stainier D."/>
            <person name="Suzuki M.M."/>
            <person name="Tassy O."/>
            <person name="Takatori N."/>
            <person name="Tokuoka M."/>
            <person name="Yagi K."/>
            <person name="Yoshizaki F."/>
            <person name="Wada S."/>
            <person name="Zhang C."/>
            <person name="Hyatt P.D."/>
            <person name="Larimer F."/>
            <person name="Detter C."/>
            <person name="Doggett N."/>
            <person name="Glavina T."/>
            <person name="Hawkins T."/>
            <person name="Richardson P."/>
            <person name="Lucas S."/>
            <person name="Kohara Y."/>
            <person name="Levine M."/>
            <person name="Satoh N."/>
            <person name="Rokhsar D.S."/>
        </authorList>
    </citation>
    <scope>NUCLEOTIDE SEQUENCE [LARGE SCALE GENOMIC DNA]</scope>
</reference>
<proteinExistence type="predicted"/>
<evidence type="ECO:0000313" key="1">
    <source>
        <dbReference type="Ensembl" id="ENSCINP00000031400.1"/>
    </source>
</evidence>
<evidence type="ECO:0000313" key="2">
    <source>
        <dbReference type="Proteomes" id="UP000008144"/>
    </source>
</evidence>
<reference evidence="1" key="3">
    <citation type="submission" date="2025-08" db="UniProtKB">
        <authorList>
            <consortium name="Ensembl"/>
        </authorList>
    </citation>
    <scope>IDENTIFICATION</scope>
</reference>
<dbReference type="InParanoid" id="H2XP17"/>
<accession>H2XP17</accession>
<sequence length="198" mass="23217">MPKVEAFHVASKKTEKIKQIKQIEVESIAAMETKVGGKYIDPKKLGQLHDERLAEALKKFDKDVEDIFDDDESKTYREKMEDVFRLAHLRLSEKNKKHKGSVKVEICKRAADAAQDYKVQLVKKLADNVNEEDMAIYEREFKRSRSSFVQWANQTFDVSVVGECMDAIQRIFMHKFEEFESEQLKHQEQMELKSKEII</sequence>
<reference evidence="1" key="2">
    <citation type="journal article" date="2008" name="Genome Biol.">
        <title>Improved genome assembly and evidence-based global gene model set for the chordate Ciona intestinalis: new insight into intron and operon populations.</title>
        <authorList>
            <person name="Satou Y."/>
            <person name="Mineta K."/>
            <person name="Ogasawara M."/>
            <person name="Sasakura Y."/>
            <person name="Shoguchi E."/>
            <person name="Ueno K."/>
            <person name="Yamada L."/>
            <person name="Matsumoto J."/>
            <person name="Wasserscheid J."/>
            <person name="Dewar K."/>
            <person name="Wiley G.B."/>
            <person name="Macmil S.L."/>
            <person name="Roe B.A."/>
            <person name="Zeller R.W."/>
            <person name="Hastings K.E."/>
            <person name="Lemaire P."/>
            <person name="Lindquist E."/>
            <person name="Endo T."/>
            <person name="Hotta K."/>
            <person name="Inaba K."/>
        </authorList>
    </citation>
    <scope>NUCLEOTIDE SEQUENCE [LARGE SCALE GENOMIC DNA]</scope>
    <source>
        <strain evidence="1">wild type</strain>
    </source>
</reference>
<dbReference type="EMBL" id="EAAA01001290">
    <property type="status" value="NOT_ANNOTATED_CDS"/>
    <property type="molecule type" value="Genomic_DNA"/>
</dbReference>
<dbReference type="Proteomes" id="UP000008144">
    <property type="component" value="Chromosome 14"/>
</dbReference>
<reference evidence="1" key="4">
    <citation type="submission" date="2025-09" db="UniProtKB">
        <authorList>
            <consortium name="Ensembl"/>
        </authorList>
    </citation>
    <scope>IDENTIFICATION</scope>
</reference>
<dbReference type="HOGENOM" id="CLU_1380849_0_0_1"/>
<keyword evidence="2" id="KW-1185">Reference proteome</keyword>
<dbReference type="Ensembl" id="ENSCINT00000035215.1">
    <property type="protein sequence ID" value="ENSCINP00000031400.1"/>
    <property type="gene ID" value="ENSCING00000024736.1"/>
</dbReference>
<protein>
    <submittedName>
        <fullName evidence="1">Uncharacterized protein</fullName>
    </submittedName>
</protein>